<proteinExistence type="predicted"/>
<feature type="region of interest" description="Disordered" evidence="1">
    <location>
        <begin position="185"/>
        <end position="252"/>
    </location>
</feature>
<protein>
    <submittedName>
        <fullName evidence="2">Uncharacterized protein</fullName>
    </submittedName>
</protein>
<reference evidence="2 3" key="1">
    <citation type="submission" date="2016-05" db="EMBL/GenBank/DDBJ databases">
        <title>Nuclear genome of Blastocystis sp. subtype 1 NandII.</title>
        <authorList>
            <person name="Gentekaki E."/>
            <person name="Curtis B."/>
            <person name="Stairs C."/>
            <person name="Eme L."/>
            <person name="Herman E."/>
            <person name="Klimes V."/>
            <person name="Arias M.C."/>
            <person name="Elias M."/>
            <person name="Hilliou F."/>
            <person name="Klute M."/>
            <person name="Malik S.-B."/>
            <person name="Pightling A."/>
            <person name="Rachubinski R."/>
            <person name="Salas D."/>
            <person name="Schlacht A."/>
            <person name="Suga H."/>
            <person name="Archibald J."/>
            <person name="Ball S.G."/>
            <person name="Clark G."/>
            <person name="Dacks J."/>
            <person name="Van Der Giezen M."/>
            <person name="Tsaousis A."/>
            <person name="Roger A."/>
        </authorList>
    </citation>
    <scope>NUCLEOTIDE SEQUENCE [LARGE SCALE GENOMIC DNA]</scope>
    <source>
        <strain evidence="3">ATCC 50177 / NandII</strain>
    </source>
</reference>
<evidence type="ECO:0000313" key="2">
    <source>
        <dbReference type="EMBL" id="OAO14961.1"/>
    </source>
</evidence>
<accession>A0A196SF61</accession>
<comment type="caution">
    <text evidence="2">The sequence shown here is derived from an EMBL/GenBank/DDBJ whole genome shotgun (WGS) entry which is preliminary data.</text>
</comment>
<dbReference type="AlphaFoldDB" id="A0A196SF61"/>
<keyword evidence="3" id="KW-1185">Reference proteome</keyword>
<feature type="compositionally biased region" description="Basic residues" evidence="1">
    <location>
        <begin position="209"/>
        <end position="218"/>
    </location>
</feature>
<feature type="compositionally biased region" description="Polar residues" evidence="1">
    <location>
        <begin position="162"/>
        <end position="172"/>
    </location>
</feature>
<organism evidence="2 3">
    <name type="scientific">Blastocystis sp. subtype 1 (strain ATCC 50177 / NandII)</name>
    <dbReference type="NCBI Taxonomy" id="478820"/>
    <lineage>
        <taxon>Eukaryota</taxon>
        <taxon>Sar</taxon>
        <taxon>Stramenopiles</taxon>
        <taxon>Bigyra</taxon>
        <taxon>Opalozoa</taxon>
        <taxon>Opalinata</taxon>
        <taxon>Blastocystidae</taxon>
        <taxon>Blastocystis</taxon>
    </lineage>
</organism>
<dbReference type="EMBL" id="LXWW01000191">
    <property type="protein sequence ID" value="OAO14961.1"/>
    <property type="molecule type" value="Genomic_DNA"/>
</dbReference>
<evidence type="ECO:0000256" key="1">
    <source>
        <dbReference type="SAM" id="MobiDB-lite"/>
    </source>
</evidence>
<gene>
    <name evidence="2" type="ORF">AV274_3308</name>
</gene>
<sequence length="274" mass="30711">MQVLLNRKEDLELDKRVDALYQLLRGEIEAPKPVIAMEIVQPKPAPIPAKPKETEPIKVTTEKPAPARKRRAAVLTDEEKSYYLYNACRSFPGEVFRKHINLSLIHKRSTGGLIILRPHQCKKTAATNSQSFLTQVFSNLHESGNHGRVRGKAPAQPFLSRNLPSEAQLQDQTVLTPEIRVIRGPGRPYGSFSSKKSAKRGSKAEKTTKTTKKPRASKKTPLLELPPLPTQDLEINRDSDEDAFEKEGPALTLKQSEMASMMNMFDINSLLQPK</sequence>
<feature type="region of interest" description="Disordered" evidence="1">
    <location>
        <begin position="143"/>
        <end position="172"/>
    </location>
</feature>
<name>A0A196SF61_BLAHN</name>
<evidence type="ECO:0000313" key="3">
    <source>
        <dbReference type="Proteomes" id="UP000078348"/>
    </source>
</evidence>
<dbReference type="Proteomes" id="UP000078348">
    <property type="component" value="Unassembled WGS sequence"/>
</dbReference>